<evidence type="ECO:0000256" key="3">
    <source>
        <dbReference type="SAM" id="MobiDB-lite"/>
    </source>
</evidence>
<evidence type="ECO:0000259" key="4">
    <source>
        <dbReference type="PROSITE" id="PS51077"/>
    </source>
</evidence>
<dbReference type="Gene3D" id="3.30.450.40">
    <property type="match status" value="1"/>
</dbReference>
<dbReference type="InterPro" id="IPR029016">
    <property type="entry name" value="GAF-like_dom_sf"/>
</dbReference>
<keyword evidence="2" id="KW-0804">Transcription</keyword>
<dbReference type="SUPFAM" id="SSF46785">
    <property type="entry name" value="Winged helix' DNA-binding domain"/>
    <property type="match status" value="1"/>
</dbReference>
<feature type="compositionally biased region" description="Polar residues" evidence="3">
    <location>
        <begin position="1"/>
        <end position="20"/>
    </location>
</feature>
<dbReference type="InterPro" id="IPR050707">
    <property type="entry name" value="HTH_MetabolicPath_Reg"/>
</dbReference>
<dbReference type="PANTHER" id="PTHR30136">
    <property type="entry name" value="HELIX-TURN-HELIX TRANSCRIPTIONAL REGULATOR, ICLR FAMILY"/>
    <property type="match status" value="1"/>
</dbReference>
<dbReference type="PANTHER" id="PTHR30136:SF35">
    <property type="entry name" value="HTH-TYPE TRANSCRIPTIONAL REGULATOR RV1719"/>
    <property type="match status" value="1"/>
</dbReference>
<keyword evidence="1" id="KW-0805">Transcription regulation</keyword>
<dbReference type="InterPro" id="IPR036388">
    <property type="entry name" value="WH-like_DNA-bd_sf"/>
</dbReference>
<dbReference type="GO" id="GO:0003700">
    <property type="term" value="F:DNA-binding transcription factor activity"/>
    <property type="evidence" value="ECO:0007669"/>
    <property type="project" value="TreeGrafter"/>
</dbReference>
<evidence type="ECO:0000313" key="5">
    <source>
        <dbReference type="EMBL" id="RXZ72727.1"/>
    </source>
</evidence>
<comment type="caution">
    <text evidence="5">The sequence shown here is derived from an EMBL/GenBank/DDBJ whole genome shotgun (WGS) entry which is preliminary data.</text>
</comment>
<dbReference type="GO" id="GO:0003677">
    <property type="term" value="F:DNA binding"/>
    <property type="evidence" value="ECO:0007669"/>
    <property type="project" value="InterPro"/>
</dbReference>
<protein>
    <submittedName>
        <fullName evidence="5">Transcriptional regulator</fullName>
    </submittedName>
</protein>
<dbReference type="InterPro" id="IPR005471">
    <property type="entry name" value="Tscrpt_reg_IclR_N"/>
</dbReference>
<dbReference type="EMBL" id="SDPN01000003">
    <property type="protein sequence ID" value="RXZ72727.1"/>
    <property type="molecule type" value="Genomic_DNA"/>
</dbReference>
<sequence length="262" mass="27689">MRSQATCSAASPTRSGSTTRARADDVADELAAHGVHARQPKAIHSAFTVLEEVARCGAGVTAREVSANLGMPRATAYRLLNLLVQEEYLVRLGDLSGFALGRKVAELAHLVTPARPPQAVRSIVAGVRTHVRGGVHLAGYSGTTLRILDEDPDYRLADAARLTRDLGVSAIGRLLLADLDRQGVRSGLLSSGLVAETLHRGFAVQTGAFDPARGCLALPIRDLEGRLVAALSLSTTTDRIERPGRLLGVLREGASRLGPLLS</sequence>
<reference evidence="5 6" key="1">
    <citation type="submission" date="2019-01" db="EMBL/GenBank/DDBJ databases">
        <title>Agromyces.</title>
        <authorList>
            <person name="Li J."/>
        </authorList>
    </citation>
    <scope>NUCLEOTIDE SEQUENCE [LARGE SCALE GENOMIC DNA]</scope>
    <source>
        <strain evidence="5 6">DSM 15934</strain>
    </source>
</reference>
<dbReference type="SUPFAM" id="SSF55781">
    <property type="entry name" value="GAF domain-like"/>
    <property type="match status" value="1"/>
</dbReference>
<feature type="region of interest" description="Disordered" evidence="3">
    <location>
        <begin position="1"/>
        <end position="23"/>
    </location>
</feature>
<gene>
    <name evidence="5" type="ORF">ESP51_02695</name>
</gene>
<dbReference type="InterPro" id="IPR036390">
    <property type="entry name" value="WH_DNA-bd_sf"/>
</dbReference>
<dbReference type="Proteomes" id="UP000293865">
    <property type="component" value="Unassembled WGS sequence"/>
</dbReference>
<keyword evidence="6" id="KW-1185">Reference proteome</keyword>
<dbReference type="OrthoDB" id="5242615at2"/>
<dbReference type="SMART" id="SM00346">
    <property type="entry name" value="HTH_ICLR"/>
    <property type="match status" value="1"/>
</dbReference>
<dbReference type="AlphaFoldDB" id="A0A4Q2L5B8"/>
<evidence type="ECO:0000313" key="6">
    <source>
        <dbReference type="Proteomes" id="UP000293865"/>
    </source>
</evidence>
<name>A0A4Q2L5B8_9MICO</name>
<dbReference type="GO" id="GO:0045892">
    <property type="term" value="P:negative regulation of DNA-templated transcription"/>
    <property type="evidence" value="ECO:0007669"/>
    <property type="project" value="TreeGrafter"/>
</dbReference>
<feature type="domain" description="HTH iclR-type" evidence="4">
    <location>
        <begin position="40"/>
        <end position="102"/>
    </location>
</feature>
<proteinExistence type="predicted"/>
<accession>A0A4Q2L5B8</accession>
<organism evidence="5 6">
    <name type="scientific">Agromyces albus</name>
    <dbReference type="NCBI Taxonomy" id="205332"/>
    <lineage>
        <taxon>Bacteria</taxon>
        <taxon>Bacillati</taxon>
        <taxon>Actinomycetota</taxon>
        <taxon>Actinomycetes</taxon>
        <taxon>Micrococcales</taxon>
        <taxon>Microbacteriaceae</taxon>
        <taxon>Agromyces</taxon>
    </lineage>
</organism>
<dbReference type="Gene3D" id="1.10.10.10">
    <property type="entry name" value="Winged helix-like DNA-binding domain superfamily/Winged helix DNA-binding domain"/>
    <property type="match status" value="1"/>
</dbReference>
<dbReference type="Pfam" id="PF09339">
    <property type="entry name" value="HTH_IclR"/>
    <property type="match status" value="1"/>
</dbReference>
<dbReference type="PROSITE" id="PS51077">
    <property type="entry name" value="HTH_ICLR"/>
    <property type="match status" value="1"/>
</dbReference>
<evidence type="ECO:0000256" key="2">
    <source>
        <dbReference type="ARBA" id="ARBA00023163"/>
    </source>
</evidence>
<evidence type="ECO:0000256" key="1">
    <source>
        <dbReference type="ARBA" id="ARBA00023015"/>
    </source>
</evidence>